<gene>
    <name evidence="2" type="ORF">BRO54_1071</name>
</gene>
<organism evidence="2 3">
    <name type="scientific">Geobacillus proteiniphilus</name>
    <dbReference type="NCBI Taxonomy" id="860353"/>
    <lineage>
        <taxon>Bacteria</taxon>
        <taxon>Bacillati</taxon>
        <taxon>Bacillota</taxon>
        <taxon>Bacilli</taxon>
        <taxon>Bacillales</taxon>
        <taxon>Anoxybacillaceae</taxon>
        <taxon>Geobacillus</taxon>
    </lineage>
</organism>
<name>A0A1Q5T4W0_9BACL</name>
<accession>A0A1Q5T4W0</accession>
<dbReference type="InterPro" id="IPR013422">
    <property type="entry name" value="CRISPR-assoc_prot_Cas5_N"/>
</dbReference>
<dbReference type="GO" id="GO:0051607">
    <property type="term" value="P:defense response to virus"/>
    <property type="evidence" value="ECO:0007669"/>
    <property type="project" value="UniProtKB-KW"/>
</dbReference>
<sequence length="266" mass="29897">MGAIDCIWRFVSVQVLELRLCGKMAHFRRYYSNSSALSYSVPPRTTIIGILAGLLGYERDSYYEDFSLDECRIAVSNHAPIKKIIQKLNLLMVKKWDDCNGSQENHSQTATELVLPQDIRNGHLDYRVYISHRNPKVMKRLEELMFVSSLGGYGSLGISLGLGTAYNLGWMQYGGVWEGEERSEGNSVAISSVLPVRSVKMVDLPPASEGSYRLVKEDLPLEFDKDRRLTPRGKASVIINMTDSPVYADVDTYVALSNGCNIVWMQ</sequence>
<dbReference type="AlphaFoldDB" id="A0A1Q5T4W0"/>
<comment type="caution">
    <text evidence="2">The sequence shown here is derived from an EMBL/GenBank/DDBJ whole genome shotgun (WGS) entry which is preliminary data.</text>
</comment>
<evidence type="ECO:0000256" key="1">
    <source>
        <dbReference type="ARBA" id="ARBA00023118"/>
    </source>
</evidence>
<dbReference type="Proteomes" id="UP000186030">
    <property type="component" value="Unassembled WGS sequence"/>
</dbReference>
<reference evidence="2 3" key="1">
    <citation type="submission" date="2016-11" db="EMBL/GenBank/DDBJ databases">
        <authorList>
            <person name="Kadnikov V."/>
            <person name="Nazina T."/>
        </authorList>
    </citation>
    <scope>NUCLEOTIDE SEQUENCE [LARGE SCALE GENOMIC DNA]</scope>
    <source>
        <strain evidence="2 3">1017</strain>
    </source>
</reference>
<dbReference type="GO" id="GO:0043571">
    <property type="term" value="P:maintenance of CRISPR repeat elements"/>
    <property type="evidence" value="ECO:0007669"/>
    <property type="project" value="InterPro"/>
</dbReference>
<dbReference type="Gene3D" id="3.30.70.2660">
    <property type="match status" value="1"/>
</dbReference>
<dbReference type="Pfam" id="PF09704">
    <property type="entry name" value="Cas_Cas5d"/>
    <property type="match status" value="1"/>
</dbReference>
<keyword evidence="1" id="KW-0051">Antiviral defense</keyword>
<dbReference type="EMBL" id="MQMG01000009">
    <property type="protein sequence ID" value="OKO95266.1"/>
    <property type="molecule type" value="Genomic_DNA"/>
</dbReference>
<evidence type="ECO:0000313" key="3">
    <source>
        <dbReference type="Proteomes" id="UP000186030"/>
    </source>
</evidence>
<protein>
    <submittedName>
        <fullName evidence="2">CRISPR-associated protein, Cas5h family</fullName>
    </submittedName>
</protein>
<proteinExistence type="predicted"/>
<reference evidence="3" key="2">
    <citation type="submission" date="2017-01" db="EMBL/GenBank/DDBJ databases">
        <title>Genome sequencing and annotation of Geobacillus sp. 1017, a Hydrocarbon-Oxidizing Thermophilic Bacterium Isolated from a Heavy Oil Reservoir (China).</title>
        <authorList>
            <person name="Kadnikov V.V."/>
            <person name="Mardanov A.V."/>
            <person name="Poltaraus A.B."/>
            <person name="Sokolova D.S."/>
            <person name="Semenova E.M."/>
            <person name="Ravin N.V."/>
            <person name="Tourova T.P."/>
            <person name="Nazina T.N."/>
        </authorList>
    </citation>
    <scope>NUCLEOTIDE SEQUENCE [LARGE SCALE GENOMIC DNA]</scope>
    <source>
        <strain evidence="3">1017</strain>
    </source>
</reference>
<dbReference type="NCBIfam" id="TIGR02593">
    <property type="entry name" value="CRISPR_cas5"/>
    <property type="match status" value="1"/>
</dbReference>
<dbReference type="InterPro" id="IPR021124">
    <property type="entry name" value="CRISPR-assoc_prot_Cas5"/>
</dbReference>
<evidence type="ECO:0000313" key="2">
    <source>
        <dbReference type="EMBL" id="OKO95266.1"/>
    </source>
</evidence>